<organism evidence="2 3">
    <name type="scientific">Trichinella britovi</name>
    <name type="common">Parasitic roundworm</name>
    <dbReference type="NCBI Taxonomy" id="45882"/>
    <lineage>
        <taxon>Eukaryota</taxon>
        <taxon>Metazoa</taxon>
        <taxon>Ecdysozoa</taxon>
        <taxon>Nematoda</taxon>
        <taxon>Enoplea</taxon>
        <taxon>Dorylaimia</taxon>
        <taxon>Trichinellida</taxon>
        <taxon>Trichinellidae</taxon>
        <taxon>Trichinella</taxon>
    </lineage>
</organism>
<dbReference type="EMBL" id="JYDI01000044">
    <property type="protein sequence ID" value="KRY56370.1"/>
    <property type="molecule type" value="Genomic_DNA"/>
</dbReference>
<evidence type="ECO:0000313" key="3">
    <source>
        <dbReference type="Proteomes" id="UP000054653"/>
    </source>
</evidence>
<name>A0A0V1D4W8_TRIBR</name>
<dbReference type="AlphaFoldDB" id="A0A0V1D4W8"/>
<feature type="compositionally biased region" description="Low complexity" evidence="1">
    <location>
        <begin position="24"/>
        <end position="38"/>
    </location>
</feature>
<keyword evidence="3" id="KW-1185">Reference proteome</keyword>
<sequence length="66" mass="7293">MMLATTADGRDENPVSWNSWSDSTTDTPTTTTQCGRTTSGNRPFFSAVKIIPKSIWDKSVPILILF</sequence>
<protein>
    <submittedName>
        <fullName evidence="2">Uncharacterized protein</fullName>
    </submittedName>
</protein>
<accession>A0A0V1D4W8</accession>
<gene>
    <name evidence="2" type="ORF">T03_1686</name>
</gene>
<feature type="region of interest" description="Disordered" evidence="1">
    <location>
        <begin position="1"/>
        <end position="38"/>
    </location>
</feature>
<evidence type="ECO:0000313" key="2">
    <source>
        <dbReference type="EMBL" id="KRY56370.1"/>
    </source>
</evidence>
<dbReference type="Proteomes" id="UP000054653">
    <property type="component" value="Unassembled WGS sequence"/>
</dbReference>
<comment type="caution">
    <text evidence="2">The sequence shown here is derived from an EMBL/GenBank/DDBJ whole genome shotgun (WGS) entry which is preliminary data.</text>
</comment>
<proteinExistence type="predicted"/>
<evidence type="ECO:0000256" key="1">
    <source>
        <dbReference type="SAM" id="MobiDB-lite"/>
    </source>
</evidence>
<reference evidence="2 3" key="1">
    <citation type="submission" date="2015-01" db="EMBL/GenBank/DDBJ databases">
        <title>Evolution of Trichinella species and genotypes.</title>
        <authorList>
            <person name="Korhonen P.K."/>
            <person name="Edoardo P."/>
            <person name="Giuseppe L.R."/>
            <person name="Gasser R.B."/>
        </authorList>
    </citation>
    <scope>NUCLEOTIDE SEQUENCE [LARGE SCALE GENOMIC DNA]</scope>
    <source>
        <strain evidence="2">ISS120</strain>
    </source>
</reference>